<dbReference type="PANTHER" id="PTHR33219">
    <property type="entry name" value="YLMG HOMOLOG PROTEIN 2, CHLOROPLASTIC"/>
    <property type="match status" value="1"/>
</dbReference>
<dbReference type="Proteomes" id="UP001549320">
    <property type="component" value="Unassembled WGS sequence"/>
</dbReference>
<evidence type="ECO:0000313" key="3">
    <source>
        <dbReference type="EMBL" id="MET4575647.1"/>
    </source>
</evidence>
<dbReference type="EMBL" id="JBEPSH010000001">
    <property type="protein sequence ID" value="MET4575647.1"/>
    <property type="molecule type" value="Genomic_DNA"/>
</dbReference>
<comment type="caution">
    <text evidence="3">The sequence shown here is derived from an EMBL/GenBank/DDBJ whole genome shotgun (WGS) entry which is preliminary data.</text>
</comment>
<proteinExistence type="inferred from homology"/>
<name>A0ABV2Q3Y7_9BURK</name>
<dbReference type="InterPro" id="IPR003425">
    <property type="entry name" value="CCB3/YggT"/>
</dbReference>
<evidence type="ECO:0000256" key="1">
    <source>
        <dbReference type="ARBA" id="ARBA00010894"/>
    </source>
</evidence>
<organism evidence="3 4">
    <name type="scientific">Ottowia thiooxydans</name>
    <dbReference type="NCBI Taxonomy" id="219182"/>
    <lineage>
        <taxon>Bacteria</taxon>
        <taxon>Pseudomonadati</taxon>
        <taxon>Pseudomonadota</taxon>
        <taxon>Betaproteobacteria</taxon>
        <taxon>Burkholderiales</taxon>
        <taxon>Comamonadaceae</taxon>
        <taxon>Ottowia</taxon>
    </lineage>
</organism>
<keyword evidence="2" id="KW-0812">Transmembrane</keyword>
<protein>
    <submittedName>
        <fullName evidence="3">YggT family protein</fullName>
    </submittedName>
</protein>
<feature type="transmembrane region" description="Helical" evidence="2">
    <location>
        <begin position="6"/>
        <end position="26"/>
    </location>
</feature>
<comment type="similarity">
    <text evidence="1">Belongs to the YggT family.</text>
</comment>
<dbReference type="RefSeq" id="WP_354441202.1">
    <property type="nucleotide sequence ID" value="NZ_JBEPSH010000001.1"/>
</dbReference>
<dbReference type="PANTHER" id="PTHR33219:SF14">
    <property type="entry name" value="PROTEIN COFACTOR ASSEMBLY OF COMPLEX C SUBUNIT B CCB3, CHLOROPLASTIC-RELATED"/>
    <property type="match status" value="1"/>
</dbReference>
<sequence>MLYQIVSFLLEVAATLVGGACLLRLYMGWRRMSMVNPVGRFVLALTDWLVLPLRRVIPPRGSVDASSLLGAWLIKMLQFAVMMLFLGGHGWAVLPVLALLGIVKLAISVATAVVLVSVIMSWVQNRNAMGDVFERLSEPLLAPLRRVIPPIGGIDLSPLALLVLLQIASIMLGAAQARLLGGAVLGG</sequence>
<accession>A0ABV2Q3Y7</accession>
<evidence type="ECO:0000256" key="2">
    <source>
        <dbReference type="SAM" id="Phobius"/>
    </source>
</evidence>
<keyword evidence="2" id="KW-1133">Transmembrane helix</keyword>
<keyword evidence="4" id="KW-1185">Reference proteome</keyword>
<feature type="transmembrane region" description="Helical" evidence="2">
    <location>
        <begin position="69"/>
        <end position="86"/>
    </location>
</feature>
<evidence type="ECO:0000313" key="4">
    <source>
        <dbReference type="Proteomes" id="UP001549320"/>
    </source>
</evidence>
<keyword evidence="2" id="KW-0472">Membrane</keyword>
<dbReference type="Pfam" id="PF02325">
    <property type="entry name" value="CCB3_YggT"/>
    <property type="match status" value="2"/>
</dbReference>
<gene>
    <name evidence="3" type="ORF">ABIE13_000744</name>
</gene>
<reference evidence="3 4" key="1">
    <citation type="submission" date="2024-06" db="EMBL/GenBank/DDBJ databases">
        <title>Sorghum-associated microbial communities from plants grown in Nebraska, USA.</title>
        <authorList>
            <person name="Schachtman D."/>
        </authorList>
    </citation>
    <scope>NUCLEOTIDE SEQUENCE [LARGE SCALE GENOMIC DNA]</scope>
    <source>
        <strain evidence="3 4">2709</strain>
    </source>
</reference>
<feature type="transmembrane region" description="Helical" evidence="2">
    <location>
        <begin position="93"/>
        <end position="123"/>
    </location>
</feature>